<sequence>MSSPEKPRRIVLSPRARQDFIDILRYTGEHWGQGQLHTYRDKLNEALQTLAVNPLMGRRSGELPETHRLHRVGSHVIVDRNHDGTPAVVRVLHQRMQLAAHIQGS</sequence>
<accession>A0ABM7YN74</accession>
<dbReference type="InterPro" id="IPR007712">
    <property type="entry name" value="RelE/ParE_toxin"/>
</dbReference>
<evidence type="ECO:0000256" key="1">
    <source>
        <dbReference type="ARBA" id="ARBA00022649"/>
    </source>
</evidence>
<comment type="similarity">
    <text evidence="2">Belongs to the RelE toxin family.</text>
</comment>
<gene>
    <name evidence="3" type="ORF">CATMQ487_28580</name>
</gene>
<dbReference type="Pfam" id="PF05016">
    <property type="entry name" value="ParE_toxin"/>
    <property type="match status" value="1"/>
</dbReference>
<dbReference type="PIRSF" id="PIRSF029218">
    <property type="entry name" value="ParE"/>
    <property type="match status" value="1"/>
</dbReference>
<organism evidence="3 4">
    <name type="scientific">Sphaerotilus microaerophilus</name>
    <dbReference type="NCBI Taxonomy" id="2914710"/>
    <lineage>
        <taxon>Bacteria</taxon>
        <taxon>Pseudomonadati</taxon>
        <taxon>Pseudomonadota</taxon>
        <taxon>Betaproteobacteria</taxon>
        <taxon>Burkholderiales</taxon>
        <taxon>Sphaerotilaceae</taxon>
        <taxon>Sphaerotilus</taxon>
    </lineage>
</organism>
<evidence type="ECO:0000256" key="2">
    <source>
        <dbReference type="PIRNR" id="PIRNR029218"/>
    </source>
</evidence>
<keyword evidence="1" id="KW-1277">Toxin-antitoxin system</keyword>
<evidence type="ECO:0000313" key="4">
    <source>
        <dbReference type="Proteomes" id="UP001057498"/>
    </source>
</evidence>
<dbReference type="InterPro" id="IPR035093">
    <property type="entry name" value="RelE/ParE_toxin_dom_sf"/>
</dbReference>
<dbReference type="EMBL" id="AP025730">
    <property type="protein sequence ID" value="BDI05888.1"/>
    <property type="molecule type" value="Genomic_DNA"/>
</dbReference>
<dbReference type="Gene3D" id="3.30.2310.20">
    <property type="entry name" value="RelE-like"/>
    <property type="match status" value="1"/>
</dbReference>
<reference evidence="3" key="1">
    <citation type="submission" date="2022-04" db="EMBL/GenBank/DDBJ databases">
        <title>Whole genome sequence of Sphaerotilus sp. FB-5.</title>
        <authorList>
            <person name="Takeda M."/>
            <person name="Narihara S."/>
            <person name="Akimoto M."/>
            <person name="Akimoto R."/>
            <person name="Nishiyashiki S."/>
            <person name="Murakami T."/>
        </authorList>
    </citation>
    <scope>NUCLEOTIDE SEQUENCE</scope>
    <source>
        <strain evidence="3">FB-5</strain>
    </source>
</reference>
<evidence type="ECO:0000313" key="3">
    <source>
        <dbReference type="EMBL" id="BDI05888.1"/>
    </source>
</evidence>
<name>A0ABM7YN74_9BURK</name>
<proteinExistence type="inferred from homology"/>
<keyword evidence="4" id="KW-1185">Reference proteome</keyword>
<protein>
    <recommendedName>
        <fullName evidence="2">Toxin</fullName>
    </recommendedName>
</protein>
<dbReference type="InterPro" id="IPR028344">
    <property type="entry name" value="ParE1/4"/>
</dbReference>
<dbReference type="Proteomes" id="UP001057498">
    <property type="component" value="Chromosome"/>
</dbReference>
<dbReference type="RefSeq" id="WP_251969223.1">
    <property type="nucleotide sequence ID" value="NZ_AP025730.1"/>
</dbReference>